<gene>
    <name evidence="1" type="primary">jg2182</name>
    <name evidence="1" type="ORF">PAEG_LOCUS19281</name>
</gene>
<dbReference type="EMBL" id="CAKXAJ010025713">
    <property type="protein sequence ID" value="CAH2243076.1"/>
    <property type="molecule type" value="Genomic_DNA"/>
</dbReference>
<dbReference type="AlphaFoldDB" id="A0A8S4RX54"/>
<comment type="caution">
    <text evidence="1">The sequence shown here is derived from an EMBL/GenBank/DDBJ whole genome shotgun (WGS) entry which is preliminary data.</text>
</comment>
<sequence>MGIRIVIAGESQCNFFAEICLVADYLSQNLPIFSYESIEKPVAEWKTWLFKLNQKNKWHHIESPVVWKELLMTGSAPIYIGGASEFLEYIHSYYQFDVFIAPKRFDHLVDYSDQFQKKIKQEVQTEKKYSNSEYFERIEKTSYTVCISGAGNPLAMFLISGLLETFGKIRFSKIYLYDEVCSQRLMDFIENECNYIESDYSGKIVKYTEKIGVALTNSDLLILLNYVPFRSTYSIGDWLYKNKKLMESMAVKINATASQNMYIILPNLGPACYNATILANSLNKIDKNNIVVVTSDLGLDILPVAAEIAEVPLRNLFCPPVWGFVGINHLADIQTTFHKYNSFDPYDRHTKVRSSTLCIGTLTPEIRTMEYLMFFDERLWKTVADRKPLECRRNAVLTNVAKPLILAIEKPTLKDLNQDRETFNTFSQNHYSKDGQSIIRYLAKVDRKSEQIALRNDNLAAIRQAGDRGFHPAGKGALVHVTRWNVLIFF</sequence>
<dbReference type="Gene3D" id="3.40.50.720">
    <property type="entry name" value="NAD(P)-binding Rossmann-like Domain"/>
    <property type="match status" value="1"/>
</dbReference>
<dbReference type="OrthoDB" id="1510206at2759"/>
<organism evidence="1 2">
    <name type="scientific">Pararge aegeria aegeria</name>
    <dbReference type="NCBI Taxonomy" id="348720"/>
    <lineage>
        <taxon>Eukaryota</taxon>
        <taxon>Metazoa</taxon>
        <taxon>Ecdysozoa</taxon>
        <taxon>Arthropoda</taxon>
        <taxon>Hexapoda</taxon>
        <taxon>Insecta</taxon>
        <taxon>Pterygota</taxon>
        <taxon>Neoptera</taxon>
        <taxon>Endopterygota</taxon>
        <taxon>Lepidoptera</taxon>
        <taxon>Glossata</taxon>
        <taxon>Ditrysia</taxon>
        <taxon>Papilionoidea</taxon>
        <taxon>Nymphalidae</taxon>
        <taxon>Satyrinae</taxon>
        <taxon>Satyrini</taxon>
        <taxon>Parargina</taxon>
        <taxon>Pararge</taxon>
    </lineage>
</organism>
<proteinExistence type="predicted"/>
<keyword evidence="2" id="KW-1185">Reference proteome</keyword>
<dbReference type="Proteomes" id="UP000838756">
    <property type="component" value="Unassembled WGS sequence"/>
</dbReference>
<name>A0A8S4RX54_9NEOP</name>
<evidence type="ECO:0000313" key="1">
    <source>
        <dbReference type="EMBL" id="CAH2243076.1"/>
    </source>
</evidence>
<evidence type="ECO:0000313" key="2">
    <source>
        <dbReference type="Proteomes" id="UP000838756"/>
    </source>
</evidence>
<accession>A0A8S4RX54</accession>
<reference evidence="1" key="1">
    <citation type="submission" date="2022-03" db="EMBL/GenBank/DDBJ databases">
        <authorList>
            <person name="Lindestad O."/>
        </authorList>
    </citation>
    <scope>NUCLEOTIDE SEQUENCE</scope>
</reference>
<protein>
    <submittedName>
        <fullName evidence="1">Jg2182 protein</fullName>
    </submittedName>
</protein>